<feature type="transmembrane region" description="Helical" evidence="1">
    <location>
        <begin position="105"/>
        <end position="127"/>
    </location>
</feature>
<organism evidence="2 3">
    <name type="scientific">Nocardioides turkmenicus</name>
    <dbReference type="NCBI Taxonomy" id="2711220"/>
    <lineage>
        <taxon>Bacteria</taxon>
        <taxon>Bacillati</taxon>
        <taxon>Actinomycetota</taxon>
        <taxon>Actinomycetes</taxon>
        <taxon>Propionibacteriales</taxon>
        <taxon>Nocardioidaceae</taxon>
        <taxon>Nocardioides</taxon>
    </lineage>
</organism>
<evidence type="ECO:0000313" key="2">
    <source>
        <dbReference type="EMBL" id="NGN94215.1"/>
    </source>
</evidence>
<name>A0A6M1QW88_9ACTN</name>
<dbReference type="RefSeq" id="WP_165111942.1">
    <property type="nucleotide sequence ID" value="NZ_JAALAA010000013.1"/>
</dbReference>
<evidence type="ECO:0000313" key="3">
    <source>
        <dbReference type="Proteomes" id="UP000483261"/>
    </source>
</evidence>
<comment type="caution">
    <text evidence="2">The sequence shown here is derived from an EMBL/GenBank/DDBJ whole genome shotgun (WGS) entry which is preliminary data.</text>
</comment>
<feature type="transmembrane region" description="Helical" evidence="1">
    <location>
        <begin position="133"/>
        <end position="154"/>
    </location>
</feature>
<evidence type="ECO:0000256" key="1">
    <source>
        <dbReference type="SAM" id="Phobius"/>
    </source>
</evidence>
<keyword evidence="1" id="KW-0472">Membrane</keyword>
<sequence length="173" mass="17514">MSDGPRRVARHATVGGVTAAAGASAGIGLMDLLFSPAVTFFGRFIEVEEADTGSAVGDALAGGFGALGAVLAAVFFAAVVLLTVVVVMPLTTMGLALGASGFERAWLAVLITLPLSVVGFLLIGQLLPGSVPWWLWPAVTAVAAAVSVWLAAAVPTRSRRRTATSAGVRCPEP</sequence>
<feature type="transmembrane region" description="Helical" evidence="1">
    <location>
        <begin position="66"/>
        <end position="93"/>
    </location>
</feature>
<keyword evidence="1" id="KW-0812">Transmembrane</keyword>
<gene>
    <name evidence="2" type="ORF">G5C66_15895</name>
</gene>
<keyword evidence="3" id="KW-1185">Reference proteome</keyword>
<reference evidence="2 3" key="1">
    <citation type="submission" date="2020-02" db="EMBL/GenBank/DDBJ databases">
        <title>Whole-genome analyses of novel actinobacteria.</title>
        <authorList>
            <person name="Sahin N."/>
        </authorList>
    </citation>
    <scope>NUCLEOTIDE SEQUENCE [LARGE SCALE GENOMIC DNA]</scope>
    <source>
        <strain evidence="2 3">KC13</strain>
    </source>
</reference>
<feature type="transmembrane region" description="Helical" evidence="1">
    <location>
        <begin position="12"/>
        <end position="34"/>
    </location>
</feature>
<dbReference type="Proteomes" id="UP000483261">
    <property type="component" value="Unassembled WGS sequence"/>
</dbReference>
<dbReference type="AlphaFoldDB" id="A0A6M1QW88"/>
<proteinExistence type="predicted"/>
<keyword evidence="1" id="KW-1133">Transmembrane helix</keyword>
<accession>A0A6M1QW88</accession>
<dbReference type="EMBL" id="JAALAA010000013">
    <property type="protein sequence ID" value="NGN94215.1"/>
    <property type="molecule type" value="Genomic_DNA"/>
</dbReference>
<protein>
    <submittedName>
        <fullName evidence="2">Uncharacterized protein</fullName>
    </submittedName>
</protein>